<protein>
    <recommendedName>
        <fullName evidence="1">TadE-like domain-containing protein</fullName>
    </recommendedName>
</protein>
<dbReference type="InterPro" id="IPR012495">
    <property type="entry name" value="TadE-like_dom"/>
</dbReference>
<dbReference type="Proteomes" id="UP000078287">
    <property type="component" value="Unassembled WGS sequence"/>
</dbReference>
<evidence type="ECO:0000259" key="1">
    <source>
        <dbReference type="Pfam" id="PF07811"/>
    </source>
</evidence>
<evidence type="ECO:0000313" key="2">
    <source>
        <dbReference type="EMBL" id="OAN45806.1"/>
    </source>
</evidence>
<gene>
    <name evidence="2" type="ORF">A6A03_13770</name>
</gene>
<feature type="domain" description="TadE-like" evidence="1">
    <location>
        <begin position="1"/>
        <end position="33"/>
    </location>
</feature>
<dbReference type="Pfam" id="PF07811">
    <property type="entry name" value="TadE"/>
    <property type="match status" value="1"/>
</dbReference>
<comment type="caution">
    <text evidence="2">The sequence shown here is derived from an EMBL/GenBank/DDBJ whole genome shotgun (WGS) entry which is preliminary data.</text>
</comment>
<reference evidence="2 3" key="1">
    <citation type="submission" date="2016-04" db="EMBL/GenBank/DDBJ databases">
        <title>Chloroflexus islandicus sp. nov., a thermophilic filamentous anoxygenic phototrophic bacterium from geyser Strokkur (Iceland).</title>
        <authorList>
            <person name="Gaisin V.A."/>
            <person name="Kalashnikov A.M."/>
            <person name="Sukhacheva M.V."/>
            <person name="Grouzdev D.S."/>
            <person name="Ivanov T.M."/>
            <person name="Kuznetsov B."/>
            <person name="Gorlenko V.M."/>
        </authorList>
    </citation>
    <scope>NUCLEOTIDE SEQUENCE [LARGE SCALE GENOMIC DNA]</scope>
    <source>
        <strain evidence="3">isl-2</strain>
    </source>
</reference>
<proteinExistence type="predicted"/>
<dbReference type="EMBL" id="LWQS01000051">
    <property type="protein sequence ID" value="OAN45806.1"/>
    <property type="molecule type" value="Genomic_DNA"/>
</dbReference>
<accession>A0A178MB97</accession>
<dbReference type="STRING" id="1707952.A6A03_13770"/>
<name>A0A178MB97_9CHLR</name>
<keyword evidence="3" id="KW-1185">Reference proteome</keyword>
<organism evidence="2 3">
    <name type="scientific">Chloroflexus islandicus</name>
    <dbReference type="NCBI Taxonomy" id="1707952"/>
    <lineage>
        <taxon>Bacteria</taxon>
        <taxon>Bacillati</taxon>
        <taxon>Chloroflexota</taxon>
        <taxon>Chloroflexia</taxon>
        <taxon>Chloroflexales</taxon>
        <taxon>Chloroflexineae</taxon>
        <taxon>Chloroflexaceae</taxon>
        <taxon>Chloroflexus</taxon>
    </lineage>
</organism>
<evidence type="ECO:0000313" key="3">
    <source>
        <dbReference type="Proteomes" id="UP000078287"/>
    </source>
</evidence>
<dbReference type="AlphaFoldDB" id="A0A178MB97"/>
<sequence>MIVTVLIVLLMGMFDAAMAINVRMALRSAVAEAGYVAAQNPANDSGIRNRVRTELNWLQPPVTDAMITIARSQCNTNTPQARIEIRYPFRPLFFNIGPLGNLTLNSETTVPLIGGC</sequence>